<accession>A0ABP8FSX0</accession>
<keyword evidence="2" id="KW-1185">Reference proteome</keyword>
<gene>
    <name evidence="1" type="ORF">GCM10023149_04930</name>
</gene>
<evidence type="ECO:0000313" key="1">
    <source>
        <dbReference type="EMBL" id="GAA4310306.1"/>
    </source>
</evidence>
<protein>
    <submittedName>
        <fullName evidence="1">Uncharacterized protein</fullName>
    </submittedName>
</protein>
<sequence length="233" mass="25867">MTMLTILFPALSKASAYWMEVIGSGKVNDAVTIRVIYGHIDEYSIRHRDGGNELTLAGDFKMSVIDDKGQKLDVPISRKADCWEGTFVPTHNGSYRILGINDSHPVVDRSKTGGKNVRPIDYLCADFLVGTAVPVLKPVQLLDILTTVQEGIVTVKAFNNNALAANGTKLRVFNPENWEKELTVNEKGEAVFKTTMPGLYIIRQDWEEAGAGNYKGIAYSNIRHRCNYSLMVK</sequence>
<proteinExistence type="predicted"/>
<evidence type="ECO:0000313" key="2">
    <source>
        <dbReference type="Proteomes" id="UP001500582"/>
    </source>
</evidence>
<organism evidence="1 2">
    <name type="scientific">Mucilaginibacter gynuensis</name>
    <dbReference type="NCBI Taxonomy" id="1302236"/>
    <lineage>
        <taxon>Bacteria</taxon>
        <taxon>Pseudomonadati</taxon>
        <taxon>Bacteroidota</taxon>
        <taxon>Sphingobacteriia</taxon>
        <taxon>Sphingobacteriales</taxon>
        <taxon>Sphingobacteriaceae</taxon>
        <taxon>Mucilaginibacter</taxon>
    </lineage>
</organism>
<reference evidence="2" key="1">
    <citation type="journal article" date="2019" name="Int. J. Syst. Evol. Microbiol.">
        <title>The Global Catalogue of Microorganisms (GCM) 10K type strain sequencing project: providing services to taxonomists for standard genome sequencing and annotation.</title>
        <authorList>
            <consortium name="The Broad Institute Genomics Platform"/>
            <consortium name="The Broad Institute Genome Sequencing Center for Infectious Disease"/>
            <person name="Wu L."/>
            <person name="Ma J."/>
        </authorList>
    </citation>
    <scope>NUCLEOTIDE SEQUENCE [LARGE SCALE GENOMIC DNA]</scope>
    <source>
        <strain evidence="2">JCM 17705</strain>
    </source>
</reference>
<name>A0ABP8FSX0_9SPHI</name>
<comment type="caution">
    <text evidence="1">The sequence shown here is derived from an EMBL/GenBank/DDBJ whole genome shotgun (WGS) entry which is preliminary data.</text>
</comment>
<dbReference type="Proteomes" id="UP001500582">
    <property type="component" value="Unassembled WGS sequence"/>
</dbReference>
<dbReference type="EMBL" id="BAABFT010000001">
    <property type="protein sequence ID" value="GAA4310306.1"/>
    <property type="molecule type" value="Genomic_DNA"/>
</dbReference>